<sequence length="545" mass="61803">MKKTFRLQCSDILFIISVALFITVIQNTRFFAHVWNIVNINSFHSFMFSASMPVLLFCCLNIIFTLLLLPYIRKPVAIVLILTGAAINYFMYSFNTVIDQNMTQNALETNAHEALDLLSFKMVIWFTLLGIIPSIAVALTKIKTTKSIWHFVWLKGVNIIVSTLIIILIALFFYKDYAPFFRNNKDIVKMLTPSNMVGSLINNVASYFDARKPFVQIGLDAHKGPLLAQQPKKTLVILVLGETARAESFSLGGYDKNTNPMLSKRNDIIYFDNVSSCGTETAVSVPCMFSNMTRKEYSASQAKHTENLLDILARAKINVLWRDNDGGCKGVCNRVPSEDVTTFKLPQYCQDGACLDEILLHKLDDYINQLDNDGIIVLHQMGSHGPSYHQRYSKEYRHFIPTCDTNDIQDCDTTSLRNTYDNTLLYTDAVLDKTISLLQKHHDRFNTAMLYLSDHGESLGENGLYLHGAPYALAPSQQTHVPMLLWTSSDYRRSQKLDANCLAKEAKQNQFSQDNLFHSLLGTFNIQTGEYQAPLDMFKSCRQNS</sequence>
<comment type="subcellular location">
    <subcellularLocation>
        <location evidence="1">Cell inner membrane</location>
        <topology evidence="1">Multi-pass membrane protein</topology>
    </subcellularLocation>
</comment>
<dbReference type="GO" id="GO:0005886">
    <property type="term" value="C:plasma membrane"/>
    <property type="evidence" value="ECO:0007669"/>
    <property type="project" value="UniProtKB-SubCell"/>
</dbReference>
<proteinExistence type="predicted"/>
<dbReference type="EMBL" id="FOLW01000004">
    <property type="protein sequence ID" value="SFC80913.1"/>
    <property type="molecule type" value="Genomic_DNA"/>
</dbReference>
<dbReference type="Gene3D" id="3.40.720.10">
    <property type="entry name" value="Alkaline Phosphatase, subunit A"/>
    <property type="match status" value="1"/>
</dbReference>
<dbReference type="Pfam" id="PF08019">
    <property type="entry name" value="EptA_B_N"/>
    <property type="match status" value="1"/>
</dbReference>
<organism evidence="11 12">
    <name type="scientific">Pragia fontium DSM 5563 = ATCC 49100</name>
    <dbReference type="NCBI Taxonomy" id="1122977"/>
    <lineage>
        <taxon>Bacteria</taxon>
        <taxon>Pseudomonadati</taxon>
        <taxon>Pseudomonadota</taxon>
        <taxon>Gammaproteobacteria</taxon>
        <taxon>Enterobacterales</taxon>
        <taxon>Budviciaceae</taxon>
        <taxon>Pragia</taxon>
    </lineage>
</organism>
<evidence type="ECO:0000256" key="6">
    <source>
        <dbReference type="ARBA" id="ARBA00022989"/>
    </source>
</evidence>
<dbReference type="NCBIfam" id="NF008619">
    <property type="entry name" value="PRK11598.1"/>
    <property type="match status" value="1"/>
</dbReference>
<name>A0AAJ4WAK4_9GAMM</name>
<dbReference type="CDD" id="cd16017">
    <property type="entry name" value="LptA"/>
    <property type="match status" value="1"/>
</dbReference>
<dbReference type="InterPro" id="IPR040423">
    <property type="entry name" value="PEA_transferase"/>
</dbReference>
<keyword evidence="2" id="KW-1003">Cell membrane</keyword>
<evidence type="ECO:0000259" key="10">
    <source>
        <dbReference type="Pfam" id="PF08019"/>
    </source>
</evidence>
<reference evidence="11 12" key="1">
    <citation type="submission" date="2016-10" db="EMBL/GenBank/DDBJ databases">
        <authorList>
            <person name="Varghese N."/>
            <person name="Submissions S."/>
        </authorList>
    </citation>
    <scope>NUCLEOTIDE SEQUENCE [LARGE SCALE GENOMIC DNA]</scope>
    <source>
        <strain evidence="11 12">DSM 5563</strain>
    </source>
</reference>
<evidence type="ECO:0000256" key="7">
    <source>
        <dbReference type="ARBA" id="ARBA00023136"/>
    </source>
</evidence>
<evidence type="ECO:0000256" key="2">
    <source>
        <dbReference type="ARBA" id="ARBA00022475"/>
    </source>
</evidence>
<dbReference type="InterPro" id="IPR000917">
    <property type="entry name" value="Sulfatase_N"/>
</dbReference>
<dbReference type="InterPro" id="IPR058130">
    <property type="entry name" value="PEA_transf_C"/>
</dbReference>
<evidence type="ECO:0000256" key="1">
    <source>
        <dbReference type="ARBA" id="ARBA00004429"/>
    </source>
</evidence>
<keyword evidence="7 8" id="KW-0472">Membrane</keyword>
<dbReference type="PANTHER" id="PTHR30443">
    <property type="entry name" value="INNER MEMBRANE PROTEIN"/>
    <property type="match status" value="1"/>
</dbReference>
<evidence type="ECO:0000259" key="9">
    <source>
        <dbReference type="Pfam" id="PF00884"/>
    </source>
</evidence>
<feature type="transmembrane region" description="Helical" evidence="8">
    <location>
        <begin position="152"/>
        <end position="174"/>
    </location>
</feature>
<feature type="transmembrane region" description="Helical" evidence="8">
    <location>
        <begin position="46"/>
        <end position="69"/>
    </location>
</feature>
<keyword evidence="6 8" id="KW-1133">Transmembrane helix</keyword>
<feature type="transmembrane region" description="Helical" evidence="8">
    <location>
        <begin position="118"/>
        <end position="140"/>
    </location>
</feature>
<accession>A0AAJ4WAK4</accession>
<keyword evidence="5 8" id="KW-0812">Transmembrane</keyword>
<evidence type="ECO:0000256" key="3">
    <source>
        <dbReference type="ARBA" id="ARBA00022519"/>
    </source>
</evidence>
<comment type="caution">
    <text evidence="11">The sequence shown here is derived from an EMBL/GenBank/DDBJ whole genome shotgun (WGS) entry which is preliminary data.</text>
</comment>
<dbReference type="NCBIfam" id="NF028537">
    <property type="entry name" value="P_eth_NH2_trans"/>
    <property type="match status" value="1"/>
</dbReference>
<dbReference type="Pfam" id="PF00884">
    <property type="entry name" value="Sulfatase"/>
    <property type="match status" value="1"/>
</dbReference>
<keyword evidence="3" id="KW-0997">Cell inner membrane</keyword>
<dbReference type="AlphaFoldDB" id="A0AAJ4WAK4"/>
<dbReference type="RefSeq" id="WP_074822381.1">
    <property type="nucleotide sequence ID" value="NZ_FOLW01000004.1"/>
</dbReference>
<dbReference type="GO" id="GO:0009244">
    <property type="term" value="P:lipopolysaccharide core region biosynthetic process"/>
    <property type="evidence" value="ECO:0007669"/>
    <property type="project" value="TreeGrafter"/>
</dbReference>
<dbReference type="PANTHER" id="PTHR30443:SF0">
    <property type="entry name" value="PHOSPHOETHANOLAMINE TRANSFERASE EPTA"/>
    <property type="match status" value="1"/>
</dbReference>
<evidence type="ECO:0000313" key="12">
    <source>
        <dbReference type="Proteomes" id="UP000226420"/>
    </source>
</evidence>
<keyword evidence="4" id="KW-0808">Transferase</keyword>
<feature type="transmembrane region" description="Helical" evidence="8">
    <location>
        <begin position="12"/>
        <end position="34"/>
    </location>
</feature>
<protein>
    <submittedName>
        <fullName evidence="11">Lipid A ethanolaminephosphotransferase</fullName>
    </submittedName>
</protein>
<dbReference type="GO" id="GO:0016776">
    <property type="term" value="F:phosphotransferase activity, phosphate group as acceptor"/>
    <property type="evidence" value="ECO:0007669"/>
    <property type="project" value="TreeGrafter"/>
</dbReference>
<evidence type="ECO:0000256" key="5">
    <source>
        <dbReference type="ARBA" id="ARBA00022692"/>
    </source>
</evidence>
<gene>
    <name evidence="11" type="ORF">SAMN02745723_104187</name>
</gene>
<dbReference type="SUPFAM" id="SSF53649">
    <property type="entry name" value="Alkaline phosphatase-like"/>
    <property type="match status" value="1"/>
</dbReference>
<feature type="transmembrane region" description="Helical" evidence="8">
    <location>
        <begin position="76"/>
        <end position="98"/>
    </location>
</feature>
<dbReference type="Proteomes" id="UP000226420">
    <property type="component" value="Unassembled WGS sequence"/>
</dbReference>
<evidence type="ECO:0000256" key="8">
    <source>
        <dbReference type="SAM" id="Phobius"/>
    </source>
</evidence>
<evidence type="ECO:0000313" key="11">
    <source>
        <dbReference type="EMBL" id="SFC80913.1"/>
    </source>
</evidence>
<feature type="domain" description="Sulfatase N-terminal" evidence="9">
    <location>
        <begin position="235"/>
        <end position="526"/>
    </location>
</feature>
<dbReference type="InterPro" id="IPR012549">
    <property type="entry name" value="EptA-like_N"/>
</dbReference>
<dbReference type="InterPro" id="IPR017850">
    <property type="entry name" value="Alkaline_phosphatase_core_sf"/>
</dbReference>
<evidence type="ECO:0000256" key="4">
    <source>
        <dbReference type="ARBA" id="ARBA00022679"/>
    </source>
</evidence>
<feature type="domain" description="Phosphoethanolamine transferase N-terminal" evidence="10">
    <location>
        <begin position="56"/>
        <end position="205"/>
    </location>
</feature>